<protein>
    <submittedName>
        <fullName evidence="1">Uncharacterized protein</fullName>
    </submittedName>
</protein>
<accession>A0A074Z0X3</accession>
<keyword evidence="2" id="KW-1185">Reference proteome</keyword>
<organism evidence="1 2">
    <name type="scientific">Opisthorchis viverrini</name>
    <name type="common">Southeast Asian liver fluke</name>
    <dbReference type="NCBI Taxonomy" id="6198"/>
    <lineage>
        <taxon>Eukaryota</taxon>
        <taxon>Metazoa</taxon>
        <taxon>Spiralia</taxon>
        <taxon>Lophotrochozoa</taxon>
        <taxon>Platyhelminthes</taxon>
        <taxon>Trematoda</taxon>
        <taxon>Digenea</taxon>
        <taxon>Opisthorchiida</taxon>
        <taxon>Opisthorchiata</taxon>
        <taxon>Opisthorchiidae</taxon>
        <taxon>Opisthorchis</taxon>
    </lineage>
</organism>
<proteinExistence type="predicted"/>
<dbReference type="KEGG" id="ovi:T265_10852"/>
<dbReference type="STRING" id="6198.A0A074Z0X3"/>
<dbReference type="Proteomes" id="UP000054324">
    <property type="component" value="Unassembled WGS sequence"/>
</dbReference>
<dbReference type="AlphaFoldDB" id="A0A074Z0X3"/>
<sequence length="509" mass="56029">MVSQDTILRVAQAHGAPMPPAQYLRRLYSDGVVNLNGEDVKPKRGVRQGDPLSPLLFMMAMDEVVKQCRPEFGYNLEGTRIKALALEEKLKGLASALTAAGMDLNGAKGAAMNVEKSGKHKTLAIVPGSLQVGSEEVKCLGLTDAVKYLGLRFNWKVILKEFATPRLQYELVLGSVHRNTLKALDLAARHAVRACLRLPKGTLLGFIYSKVRDGGLRLTSFATTIPLLQRKKFKLIASSPDPVVRSLLKAKNVVSDQKFAYIPVRAKETLASSADEASKAWRADLKSTADGRELVIDSADRASFDWLANPGTVLPRLFIRGIQLRAGVLCSKIRNARGRSVASDDLLCRGRCGADGTLNHILQRCQVTHAARCARHNRMVQNLAGRLSRRGYEVMTEPIIPVGGNFCKRDLVVLDVTVVRGQRLAESWTLKTTKYGLREVETYIQSNLFGRSLGDVRHLPVVFADKELLCERSGKGLRSLGRTTDELSFLCLLVTRGSLACYDVYMRGT</sequence>
<name>A0A074Z0X3_OPIVI</name>
<dbReference type="EMBL" id="KL597034">
    <property type="protein sequence ID" value="KER20661.1"/>
    <property type="molecule type" value="Genomic_DNA"/>
</dbReference>
<reference evidence="1 2" key="1">
    <citation type="submission" date="2013-11" db="EMBL/GenBank/DDBJ databases">
        <title>Opisthorchis viverrini - life in the bile duct.</title>
        <authorList>
            <person name="Young N.D."/>
            <person name="Nagarajan N."/>
            <person name="Lin S.J."/>
            <person name="Korhonen P.K."/>
            <person name="Jex A.R."/>
            <person name="Hall R.S."/>
            <person name="Safavi-Hemami H."/>
            <person name="Kaewkong W."/>
            <person name="Bertrand D."/>
            <person name="Gao S."/>
            <person name="Seet Q."/>
            <person name="Wongkham S."/>
            <person name="Teh B.T."/>
            <person name="Wongkham C."/>
            <person name="Intapan P.M."/>
            <person name="Maleewong W."/>
            <person name="Yang X."/>
            <person name="Hu M."/>
            <person name="Wang Z."/>
            <person name="Hofmann A."/>
            <person name="Sternberg P.W."/>
            <person name="Tan P."/>
            <person name="Wang J."/>
            <person name="Gasser R.B."/>
        </authorList>
    </citation>
    <scope>NUCLEOTIDE SEQUENCE [LARGE SCALE GENOMIC DNA]</scope>
</reference>
<evidence type="ECO:0000313" key="1">
    <source>
        <dbReference type="EMBL" id="KER20661.1"/>
    </source>
</evidence>
<dbReference type="GeneID" id="20325020"/>
<dbReference type="RefSeq" id="XP_009175601.1">
    <property type="nucleotide sequence ID" value="XM_009177337.1"/>
</dbReference>
<dbReference type="OrthoDB" id="6286681at2759"/>
<evidence type="ECO:0000313" key="2">
    <source>
        <dbReference type="Proteomes" id="UP000054324"/>
    </source>
</evidence>
<dbReference type="CTD" id="20325020"/>
<gene>
    <name evidence="1" type="ORF">T265_10852</name>
</gene>